<reference evidence="1 2" key="1">
    <citation type="submission" date="2021-06" db="EMBL/GenBank/DDBJ databases">
        <authorList>
            <person name="Kallberg Y."/>
            <person name="Tangrot J."/>
            <person name="Rosling A."/>
        </authorList>
    </citation>
    <scope>NUCLEOTIDE SEQUENCE [LARGE SCALE GENOMIC DNA]</scope>
    <source>
        <strain evidence="1 2">120-4 pot B 10/14</strain>
    </source>
</reference>
<organism evidence="1 2">
    <name type="scientific">Gigaspora margarita</name>
    <dbReference type="NCBI Taxonomy" id="4874"/>
    <lineage>
        <taxon>Eukaryota</taxon>
        <taxon>Fungi</taxon>
        <taxon>Fungi incertae sedis</taxon>
        <taxon>Mucoromycota</taxon>
        <taxon>Glomeromycotina</taxon>
        <taxon>Glomeromycetes</taxon>
        <taxon>Diversisporales</taxon>
        <taxon>Gigasporaceae</taxon>
        <taxon>Gigaspora</taxon>
    </lineage>
</organism>
<protein>
    <submittedName>
        <fullName evidence="1">19069_t:CDS:1</fullName>
    </submittedName>
</protein>
<gene>
    <name evidence="1" type="ORF">GMARGA_LOCUS28581</name>
</gene>
<evidence type="ECO:0000313" key="2">
    <source>
        <dbReference type="Proteomes" id="UP000789901"/>
    </source>
</evidence>
<evidence type="ECO:0000313" key="1">
    <source>
        <dbReference type="EMBL" id="CAG8824458.1"/>
    </source>
</evidence>
<name>A0ABN7WB10_GIGMA</name>
<proteinExistence type="predicted"/>
<dbReference type="EMBL" id="CAJVQB010036797">
    <property type="protein sequence ID" value="CAG8824458.1"/>
    <property type="molecule type" value="Genomic_DNA"/>
</dbReference>
<sequence>MTPTRPQPIGTKEHSVSYARDRISGSFLQSNTNLLTDPELVIYINLTLLIKIFKELTIVAQALREHYFFYSIPEKWIEIPKRTVEITEKTKLTDSIERTNEIIKKNDPLSDITFLITEQKLILMAIELLAHLFVFDYISDSYFEDTSYPPPS</sequence>
<comment type="caution">
    <text evidence="1">The sequence shown here is derived from an EMBL/GenBank/DDBJ whole genome shotgun (WGS) entry which is preliminary data.</text>
</comment>
<accession>A0ABN7WB10</accession>
<dbReference type="Proteomes" id="UP000789901">
    <property type="component" value="Unassembled WGS sequence"/>
</dbReference>
<keyword evidence="2" id="KW-1185">Reference proteome</keyword>